<sequence>MLPLQDWIVRYRLGSDALVIECDPLSVAGNIRDLRRYRLWRAPSMARPLPRPARLAINRLAREARRFDIDGRRWQRGRIEDGKTFRRMLDVWENRGKLEASETWRHIAQALRTVGLWKHKGLTITDPDRIEDLIRACFLNLLESMSREGYVAGRVTPGTTGGIAKAVVWADGTLWHENGATHRLAAARIVGLRRGFPVRVVAVHRDWLCANGIHGLCTLERLPKALQCVIGATGSPSARRDNREGRIGATTDRAKGGGRSP</sequence>
<dbReference type="OrthoDB" id="7848986at2"/>
<evidence type="ECO:0000313" key="2">
    <source>
        <dbReference type="EMBL" id="SDK67044.1"/>
    </source>
</evidence>
<evidence type="ECO:0000256" key="1">
    <source>
        <dbReference type="SAM" id="MobiDB-lite"/>
    </source>
</evidence>
<evidence type="ECO:0000313" key="3">
    <source>
        <dbReference type="Proteomes" id="UP000199328"/>
    </source>
</evidence>
<dbReference type="AlphaFoldDB" id="A0A1G9DT81"/>
<name>A0A1G9DT81_9RHOB</name>
<gene>
    <name evidence="2" type="ORF">SAMN05216257_1046</name>
</gene>
<accession>A0A1G9DT81</accession>
<keyword evidence="3" id="KW-1185">Reference proteome</keyword>
<protein>
    <submittedName>
        <fullName evidence="2">Uncharacterized protein</fullName>
    </submittedName>
</protein>
<organism evidence="2 3">
    <name type="scientific">Meinhardsimonia xiamenensis</name>
    <dbReference type="NCBI Taxonomy" id="990712"/>
    <lineage>
        <taxon>Bacteria</taxon>
        <taxon>Pseudomonadati</taxon>
        <taxon>Pseudomonadota</taxon>
        <taxon>Alphaproteobacteria</taxon>
        <taxon>Rhodobacterales</taxon>
        <taxon>Paracoccaceae</taxon>
        <taxon>Meinhardsimonia</taxon>
    </lineage>
</organism>
<dbReference type="RefSeq" id="WP_092500244.1">
    <property type="nucleotide sequence ID" value="NZ_FNFV01000004.1"/>
</dbReference>
<feature type="region of interest" description="Disordered" evidence="1">
    <location>
        <begin position="235"/>
        <end position="261"/>
    </location>
</feature>
<dbReference type="EMBL" id="FNFV01000004">
    <property type="protein sequence ID" value="SDK67044.1"/>
    <property type="molecule type" value="Genomic_DNA"/>
</dbReference>
<proteinExistence type="predicted"/>
<dbReference type="Proteomes" id="UP000199328">
    <property type="component" value="Unassembled WGS sequence"/>
</dbReference>
<reference evidence="3" key="1">
    <citation type="submission" date="2016-10" db="EMBL/GenBank/DDBJ databases">
        <authorList>
            <person name="Varghese N."/>
            <person name="Submissions S."/>
        </authorList>
    </citation>
    <scope>NUCLEOTIDE SEQUENCE [LARGE SCALE GENOMIC DNA]</scope>
    <source>
        <strain evidence="3">CGMCC 1.10789</strain>
    </source>
</reference>